<keyword evidence="4" id="KW-0238">DNA-binding</keyword>
<dbReference type="InterPro" id="IPR009044">
    <property type="entry name" value="ssDNA-bd_transcriptional_reg"/>
</dbReference>
<dbReference type="Pfam" id="PF02229">
    <property type="entry name" value="PC4"/>
    <property type="match status" value="1"/>
</dbReference>
<comment type="similarity">
    <text evidence="2">Belongs to the transcriptional coactivator PC4 family.</text>
</comment>
<comment type="caution">
    <text evidence="9">The sequence shown here is derived from an EMBL/GenBank/DDBJ whole genome shotgun (WGS) entry which is preliminary data.</text>
</comment>
<protein>
    <recommendedName>
        <fullName evidence="8">Transcriptional coactivator p15 (PC4) C-terminal domain-containing protein</fullName>
    </recommendedName>
</protein>
<evidence type="ECO:0000259" key="8">
    <source>
        <dbReference type="Pfam" id="PF02229"/>
    </source>
</evidence>
<gene>
    <name evidence="9" type="ORF">PRZ48_010647</name>
</gene>
<evidence type="ECO:0000256" key="5">
    <source>
        <dbReference type="ARBA" id="ARBA00023163"/>
    </source>
</evidence>
<organism evidence="9 10">
    <name type="scientific">Zasmidium cellare</name>
    <name type="common">Wine cellar mold</name>
    <name type="synonym">Racodium cellare</name>
    <dbReference type="NCBI Taxonomy" id="395010"/>
    <lineage>
        <taxon>Eukaryota</taxon>
        <taxon>Fungi</taxon>
        <taxon>Dikarya</taxon>
        <taxon>Ascomycota</taxon>
        <taxon>Pezizomycotina</taxon>
        <taxon>Dothideomycetes</taxon>
        <taxon>Dothideomycetidae</taxon>
        <taxon>Mycosphaerellales</taxon>
        <taxon>Mycosphaerellaceae</taxon>
        <taxon>Zasmidium</taxon>
    </lineage>
</organism>
<dbReference type="InterPro" id="IPR045125">
    <property type="entry name" value="Sub1/Tcp4-like"/>
</dbReference>
<dbReference type="InterPro" id="IPR003173">
    <property type="entry name" value="PC4_C"/>
</dbReference>
<dbReference type="PANTHER" id="PTHR13215">
    <property type="entry name" value="RNA POLYMERASE II TRANSCRIPTIONAL COACTIVATOR"/>
    <property type="match status" value="1"/>
</dbReference>
<name>A0ABR0E9T8_ZASCE</name>
<feature type="compositionally biased region" description="Basic residues" evidence="7">
    <location>
        <begin position="1"/>
        <end position="10"/>
    </location>
</feature>
<dbReference type="EMBL" id="JAXOVC010000008">
    <property type="protein sequence ID" value="KAK4497991.1"/>
    <property type="molecule type" value="Genomic_DNA"/>
</dbReference>
<evidence type="ECO:0000256" key="3">
    <source>
        <dbReference type="ARBA" id="ARBA00023015"/>
    </source>
</evidence>
<dbReference type="SUPFAM" id="SSF54447">
    <property type="entry name" value="ssDNA-binding transcriptional regulator domain"/>
    <property type="match status" value="1"/>
</dbReference>
<feature type="domain" description="Transcriptional coactivator p15 (PC4) C-terminal" evidence="8">
    <location>
        <begin position="56"/>
        <end position="106"/>
    </location>
</feature>
<accession>A0ABR0E9T8</accession>
<keyword evidence="6" id="KW-0539">Nucleus</keyword>
<evidence type="ECO:0000256" key="1">
    <source>
        <dbReference type="ARBA" id="ARBA00004123"/>
    </source>
</evidence>
<sequence length="183" mass="20559">MVKGQGSRKRAAAEDYEDDGGFVEDAPKSKKSKNNGATKASAKYEMQKDSDGNEYWEISGKRRLQISEFKGNTMIGIREFYEKDGQMLPGKKGISLNLDQFNAFVELLPQLENVLTAKGIKVPRPKYDQASSKKAAAEEEEEEDREDSEDDEDDEKPASKSTGRLDKFKHKANHEATSDEDDE</sequence>
<evidence type="ECO:0000313" key="10">
    <source>
        <dbReference type="Proteomes" id="UP001305779"/>
    </source>
</evidence>
<dbReference type="Gene3D" id="2.30.31.10">
    <property type="entry name" value="Transcriptional Coactivator Pc4, Chain A"/>
    <property type="match status" value="1"/>
</dbReference>
<keyword evidence="10" id="KW-1185">Reference proteome</keyword>
<reference evidence="9 10" key="1">
    <citation type="journal article" date="2023" name="G3 (Bethesda)">
        <title>A chromosome-level genome assembly of Zasmidium syzygii isolated from banana leaves.</title>
        <authorList>
            <person name="van Westerhoven A.C."/>
            <person name="Mehrabi R."/>
            <person name="Talebi R."/>
            <person name="Steentjes M.B.F."/>
            <person name="Corcolon B."/>
            <person name="Chong P.A."/>
            <person name="Kema G.H.J."/>
            <person name="Seidl M.F."/>
        </authorList>
    </citation>
    <scope>NUCLEOTIDE SEQUENCE [LARGE SCALE GENOMIC DNA]</scope>
    <source>
        <strain evidence="9 10">P124</strain>
    </source>
</reference>
<dbReference type="Proteomes" id="UP001305779">
    <property type="component" value="Unassembled WGS sequence"/>
</dbReference>
<feature type="region of interest" description="Disordered" evidence="7">
    <location>
        <begin position="122"/>
        <end position="183"/>
    </location>
</feature>
<keyword evidence="3" id="KW-0805">Transcription regulation</keyword>
<evidence type="ECO:0000256" key="7">
    <source>
        <dbReference type="SAM" id="MobiDB-lite"/>
    </source>
</evidence>
<evidence type="ECO:0000256" key="2">
    <source>
        <dbReference type="ARBA" id="ARBA00009001"/>
    </source>
</evidence>
<feature type="region of interest" description="Disordered" evidence="7">
    <location>
        <begin position="1"/>
        <end position="53"/>
    </location>
</feature>
<feature type="compositionally biased region" description="Acidic residues" evidence="7">
    <location>
        <begin position="138"/>
        <end position="155"/>
    </location>
</feature>
<comment type="subcellular location">
    <subcellularLocation>
        <location evidence="1">Nucleus</location>
    </subcellularLocation>
</comment>
<evidence type="ECO:0000313" key="9">
    <source>
        <dbReference type="EMBL" id="KAK4497991.1"/>
    </source>
</evidence>
<evidence type="ECO:0000256" key="6">
    <source>
        <dbReference type="ARBA" id="ARBA00023242"/>
    </source>
</evidence>
<evidence type="ECO:0000256" key="4">
    <source>
        <dbReference type="ARBA" id="ARBA00023125"/>
    </source>
</evidence>
<proteinExistence type="inferred from homology"/>
<keyword evidence="5" id="KW-0804">Transcription</keyword>